<comment type="caution">
    <text evidence="3">The sequence shown here is derived from an EMBL/GenBank/DDBJ whole genome shotgun (WGS) entry which is preliminary data.</text>
</comment>
<dbReference type="Proteomes" id="UP000237105">
    <property type="component" value="Unassembled WGS sequence"/>
</dbReference>
<sequence>MGIRLPEMVLHAKHLIQRRSSASKQRFSAAHHHHHHHDDDHHVVPKGHFAVYIGEENQKMKKRFVVPISYLKHPSFQDLLFKAAEEFGFDHSMGPITIPCAEEDFINLTSCLNS</sequence>
<keyword evidence="4" id="KW-1185">Reference proteome</keyword>
<name>A0A2P5C289_PARAD</name>
<dbReference type="Pfam" id="PF02519">
    <property type="entry name" value="Auxin_inducible"/>
    <property type="match status" value="1"/>
</dbReference>
<protein>
    <submittedName>
        <fullName evidence="3">Small auxin-up RNA</fullName>
    </submittedName>
</protein>
<accession>A0A2P5C289</accession>
<proteinExistence type="inferred from homology"/>
<evidence type="ECO:0000313" key="3">
    <source>
        <dbReference type="EMBL" id="PON55121.1"/>
    </source>
</evidence>
<evidence type="ECO:0000313" key="4">
    <source>
        <dbReference type="Proteomes" id="UP000237105"/>
    </source>
</evidence>
<dbReference type="GO" id="GO:0009733">
    <property type="term" value="P:response to auxin"/>
    <property type="evidence" value="ECO:0007669"/>
    <property type="project" value="InterPro"/>
</dbReference>
<evidence type="ECO:0000256" key="1">
    <source>
        <dbReference type="ARBA" id="ARBA00006974"/>
    </source>
</evidence>
<reference evidence="4" key="1">
    <citation type="submission" date="2016-06" db="EMBL/GenBank/DDBJ databases">
        <title>Parallel loss of symbiosis genes in relatives of nitrogen-fixing non-legume Parasponia.</title>
        <authorList>
            <person name="Van Velzen R."/>
            <person name="Holmer R."/>
            <person name="Bu F."/>
            <person name="Rutten L."/>
            <person name="Van Zeijl A."/>
            <person name="Liu W."/>
            <person name="Santuari L."/>
            <person name="Cao Q."/>
            <person name="Sharma T."/>
            <person name="Shen D."/>
            <person name="Roswanjaya Y."/>
            <person name="Wardhani T."/>
            <person name="Kalhor M.S."/>
            <person name="Jansen J."/>
            <person name="Van den Hoogen J."/>
            <person name="Gungor B."/>
            <person name="Hartog M."/>
            <person name="Hontelez J."/>
            <person name="Verver J."/>
            <person name="Yang W.-C."/>
            <person name="Schijlen E."/>
            <person name="Repin R."/>
            <person name="Schilthuizen M."/>
            <person name="Schranz E."/>
            <person name="Heidstra R."/>
            <person name="Miyata K."/>
            <person name="Fedorova E."/>
            <person name="Kohlen W."/>
            <person name="Bisseling T."/>
            <person name="Smit S."/>
            <person name="Geurts R."/>
        </authorList>
    </citation>
    <scope>NUCLEOTIDE SEQUENCE [LARGE SCALE GENOMIC DNA]</scope>
    <source>
        <strain evidence="4">cv. WU1-14</strain>
    </source>
</reference>
<dbReference type="OrthoDB" id="625231at2759"/>
<feature type="region of interest" description="Disordered" evidence="2">
    <location>
        <begin position="21"/>
        <end position="42"/>
    </location>
</feature>
<gene>
    <name evidence="3" type="ORF">PanWU01x14_190490</name>
</gene>
<dbReference type="InterPro" id="IPR003676">
    <property type="entry name" value="SAUR_fam"/>
</dbReference>
<dbReference type="AlphaFoldDB" id="A0A2P5C289"/>
<comment type="similarity">
    <text evidence="1">Belongs to the ARG7 family.</text>
</comment>
<dbReference type="PANTHER" id="PTHR31929">
    <property type="entry name" value="SAUR-LIKE AUXIN-RESPONSIVE PROTEIN FAMILY-RELATED"/>
    <property type="match status" value="1"/>
</dbReference>
<organism evidence="3 4">
    <name type="scientific">Parasponia andersonii</name>
    <name type="common">Sponia andersonii</name>
    <dbReference type="NCBI Taxonomy" id="3476"/>
    <lineage>
        <taxon>Eukaryota</taxon>
        <taxon>Viridiplantae</taxon>
        <taxon>Streptophyta</taxon>
        <taxon>Embryophyta</taxon>
        <taxon>Tracheophyta</taxon>
        <taxon>Spermatophyta</taxon>
        <taxon>Magnoliopsida</taxon>
        <taxon>eudicotyledons</taxon>
        <taxon>Gunneridae</taxon>
        <taxon>Pentapetalae</taxon>
        <taxon>rosids</taxon>
        <taxon>fabids</taxon>
        <taxon>Rosales</taxon>
        <taxon>Cannabaceae</taxon>
        <taxon>Parasponia</taxon>
    </lineage>
</organism>
<evidence type="ECO:0000256" key="2">
    <source>
        <dbReference type="SAM" id="MobiDB-lite"/>
    </source>
</evidence>
<dbReference type="EMBL" id="JXTB01000186">
    <property type="protein sequence ID" value="PON55121.1"/>
    <property type="molecule type" value="Genomic_DNA"/>
</dbReference>
<dbReference type="STRING" id="3476.A0A2P5C289"/>